<dbReference type="PANTHER" id="PTHR33710:SF77">
    <property type="entry name" value="DNASE I-LIKE SUPERFAMILY PROTEIN"/>
    <property type="match status" value="1"/>
</dbReference>
<dbReference type="InterPro" id="IPR005135">
    <property type="entry name" value="Endo/exonuclease/phosphatase"/>
</dbReference>
<sequence>MPRIAQSVSSVCVNETEAFGPVNGCASSKFLRASHEYKFEYKPDIVCLLEPRISGKKANDIIDKLGFDFSHRIESIGFLGGIWVGWNDNICIDIIHNHPQFMLLRNQGNNAFNSFFAFVVYGSPDRTKRKALWTDLMEVLPPNPSSWLILGDFNAILSTKDKKSDRSMGPAFTWQRGNTHERIDRALANDSWISSFPHTLVYYLPHIKSDHRPILIKTNLDLSLSKGRPFRFLAVWTMHDNFKELVTTKWRFTGNMANSLLDFTSHVKDWNRSVYGFIGTRKRQLLRSLGNFQKAMDWSSSSRLAELEMEVRDELENVLNHEELLWRQKARCDWLQFGDRNTKYFHSRTMQRQKANRIMSLRTSSGEWSTDQNFLREEVVRFFEKLYGETPSHEYSSYDLFPRLAVDDIDFLSKPILNDEIKKAFFDMALLKAPGSNGFHAYFFQSQWDSVREAVCEWVKGIFNSNKIEENLNNMMIVLIPKIECPEDFSQFRPISLCSVMHKLVMKVIANRFKVVFPNYISSEQAAYDKISWDFLDETLVAAGIPEFLRKLRHIIHSEISAGKWQQIRLSRSGPSLSYLFFADDLFIFAKAEMDQVILLKDILKHFYDFSGLKISARKSNIHFSKCVDDGLCDQISLFFGFQKTSNLGRSREGLGFRHLHDQNNSFLMKIGFNLISRPDALWVWPLFCENLIWSVGDGSTIRGWEDSWIPDMGPLISYALAHYSLDLECTLKDWMLPNGNWNLDLLRSWLPDDVIKRIGSVPPPHPDGRADRIIWARSGLGNFSVRSACWASKENSWNSYDDAWKIIWKYKGPQRVRLFLWLIAKQRLLTNSERARRGIGHSSACPFLWA</sequence>
<dbReference type="Pfam" id="PF03372">
    <property type="entry name" value="Exo_endo_phos"/>
    <property type="match status" value="1"/>
</dbReference>
<organism evidence="3 4">
    <name type="scientific">Gossypium stocksii</name>
    <dbReference type="NCBI Taxonomy" id="47602"/>
    <lineage>
        <taxon>Eukaryota</taxon>
        <taxon>Viridiplantae</taxon>
        <taxon>Streptophyta</taxon>
        <taxon>Embryophyta</taxon>
        <taxon>Tracheophyta</taxon>
        <taxon>Spermatophyta</taxon>
        <taxon>Magnoliopsida</taxon>
        <taxon>eudicotyledons</taxon>
        <taxon>Gunneridae</taxon>
        <taxon>Pentapetalae</taxon>
        <taxon>rosids</taxon>
        <taxon>malvids</taxon>
        <taxon>Malvales</taxon>
        <taxon>Malvaceae</taxon>
        <taxon>Malvoideae</taxon>
        <taxon>Gossypium</taxon>
    </lineage>
</organism>
<accession>A0A9D3UNF5</accession>
<dbReference type="EMBL" id="JAIQCV010000011">
    <property type="protein sequence ID" value="KAH1048009.1"/>
    <property type="molecule type" value="Genomic_DNA"/>
</dbReference>
<comment type="caution">
    <text evidence="3">The sequence shown here is derived from an EMBL/GenBank/DDBJ whole genome shotgun (WGS) entry which is preliminary data.</text>
</comment>
<dbReference type="Proteomes" id="UP000828251">
    <property type="component" value="Unassembled WGS sequence"/>
</dbReference>
<keyword evidence="4" id="KW-1185">Reference proteome</keyword>
<gene>
    <name evidence="3" type="ORF">J1N35_038793</name>
</gene>
<evidence type="ECO:0000259" key="2">
    <source>
        <dbReference type="Pfam" id="PF13966"/>
    </source>
</evidence>
<dbReference type="Pfam" id="PF13966">
    <property type="entry name" value="zf-RVT"/>
    <property type="match status" value="1"/>
</dbReference>
<dbReference type="InterPro" id="IPR036691">
    <property type="entry name" value="Endo/exonu/phosph_ase_sf"/>
</dbReference>
<evidence type="ECO:0000259" key="1">
    <source>
        <dbReference type="Pfam" id="PF03372"/>
    </source>
</evidence>
<reference evidence="3 4" key="1">
    <citation type="journal article" date="2021" name="Plant Biotechnol. J.">
        <title>Multi-omics assisted identification of the key and species-specific regulatory components of drought-tolerant mechanisms in Gossypium stocksii.</title>
        <authorList>
            <person name="Yu D."/>
            <person name="Ke L."/>
            <person name="Zhang D."/>
            <person name="Wu Y."/>
            <person name="Sun Y."/>
            <person name="Mei J."/>
            <person name="Sun J."/>
            <person name="Sun Y."/>
        </authorList>
    </citation>
    <scope>NUCLEOTIDE SEQUENCE [LARGE SCALE GENOMIC DNA]</scope>
    <source>
        <strain evidence="4">cv. E1</strain>
        <tissue evidence="3">Leaf</tissue>
    </source>
</reference>
<dbReference type="SUPFAM" id="SSF56219">
    <property type="entry name" value="DNase I-like"/>
    <property type="match status" value="1"/>
</dbReference>
<dbReference type="AlphaFoldDB" id="A0A9D3UNF5"/>
<feature type="domain" description="Reverse transcriptase zinc-binding" evidence="2">
    <location>
        <begin position="784"/>
        <end position="847"/>
    </location>
</feature>
<dbReference type="OrthoDB" id="1002131at2759"/>
<feature type="domain" description="Endonuclease/exonuclease/phosphatase" evidence="1">
    <location>
        <begin position="40"/>
        <end position="211"/>
    </location>
</feature>
<evidence type="ECO:0008006" key="5">
    <source>
        <dbReference type="Google" id="ProtNLM"/>
    </source>
</evidence>
<name>A0A9D3UNF5_9ROSI</name>
<proteinExistence type="predicted"/>
<evidence type="ECO:0000313" key="3">
    <source>
        <dbReference type="EMBL" id="KAH1048009.1"/>
    </source>
</evidence>
<protein>
    <recommendedName>
        <fullName evidence="5">Reverse transcriptase domain-containing protein</fullName>
    </recommendedName>
</protein>
<dbReference type="Gene3D" id="3.60.10.10">
    <property type="entry name" value="Endonuclease/exonuclease/phosphatase"/>
    <property type="match status" value="1"/>
</dbReference>
<evidence type="ECO:0000313" key="4">
    <source>
        <dbReference type="Proteomes" id="UP000828251"/>
    </source>
</evidence>
<dbReference type="PANTHER" id="PTHR33710">
    <property type="entry name" value="BNAC02G09200D PROTEIN"/>
    <property type="match status" value="1"/>
</dbReference>
<dbReference type="InterPro" id="IPR026960">
    <property type="entry name" value="RVT-Znf"/>
</dbReference>
<dbReference type="GO" id="GO:0003824">
    <property type="term" value="F:catalytic activity"/>
    <property type="evidence" value="ECO:0007669"/>
    <property type="project" value="InterPro"/>
</dbReference>